<dbReference type="EMBL" id="HE978317">
    <property type="protein sequence ID" value="CCK70024.1"/>
    <property type="molecule type" value="Genomic_DNA"/>
</dbReference>
<dbReference type="GO" id="GO:0000245">
    <property type="term" value="P:spliceosomal complex assembly"/>
    <property type="evidence" value="ECO:0007669"/>
    <property type="project" value="EnsemblFungi"/>
</dbReference>
<gene>
    <name evidence="9" type="primary">KNAG0D02750</name>
    <name evidence="9" type="ordered locus">KNAG_0D02750</name>
</gene>
<dbReference type="SUPFAM" id="SSF48371">
    <property type="entry name" value="ARM repeat"/>
    <property type="match status" value="1"/>
</dbReference>
<evidence type="ECO:0000256" key="7">
    <source>
        <dbReference type="ARBA" id="ARBA00023242"/>
    </source>
</evidence>
<name>J7S5V3_HUIN7</name>
<dbReference type="OrthoDB" id="438939at2759"/>
<dbReference type="Pfam" id="PF22646">
    <property type="entry name" value="PPP2R1A-like_HEAT"/>
    <property type="match status" value="1"/>
</dbReference>
<evidence type="ECO:0000256" key="5">
    <source>
        <dbReference type="ARBA" id="ARBA00022737"/>
    </source>
</evidence>
<comment type="similarity">
    <text evidence="2">Belongs to the SF3B1 family.</text>
</comment>
<dbReference type="GO" id="GO:0071014">
    <property type="term" value="C:post-mRNA release spliceosomal complex"/>
    <property type="evidence" value="ECO:0007669"/>
    <property type="project" value="EnsemblFungi"/>
</dbReference>
<evidence type="ECO:0000259" key="8">
    <source>
        <dbReference type="Pfam" id="PF22646"/>
    </source>
</evidence>
<keyword evidence="7" id="KW-0539">Nucleus</keyword>
<dbReference type="GO" id="GO:0003729">
    <property type="term" value="F:mRNA binding"/>
    <property type="evidence" value="ECO:0007669"/>
    <property type="project" value="EnsemblFungi"/>
</dbReference>
<dbReference type="GO" id="GO:0045292">
    <property type="term" value="P:mRNA cis splicing, via spliceosome"/>
    <property type="evidence" value="ECO:0007669"/>
    <property type="project" value="EnsemblFungi"/>
</dbReference>
<dbReference type="OMA" id="LVMNYVW"/>
<evidence type="ECO:0000256" key="6">
    <source>
        <dbReference type="ARBA" id="ARBA00023187"/>
    </source>
</evidence>
<proteinExistence type="inferred from homology"/>
<dbReference type="GeneID" id="34525713"/>
<evidence type="ECO:0000256" key="1">
    <source>
        <dbReference type="ARBA" id="ARBA00004123"/>
    </source>
</evidence>
<dbReference type="eggNOG" id="KOG0213">
    <property type="taxonomic scope" value="Eukaryota"/>
</dbReference>
<dbReference type="GO" id="GO:0071004">
    <property type="term" value="C:U2-type prespliceosome"/>
    <property type="evidence" value="ECO:0007669"/>
    <property type="project" value="EnsemblFungi"/>
</dbReference>
<comment type="subcellular location">
    <subcellularLocation>
        <location evidence="1">Nucleus</location>
    </subcellularLocation>
</comment>
<evidence type="ECO:0000256" key="3">
    <source>
        <dbReference type="ARBA" id="ARBA00022664"/>
    </source>
</evidence>
<evidence type="ECO:0000313" key="10">
    <source>
        <dbReference type="Proteomes" id="UP000006310"/>
    </source>
</evidence>
<keyword evidence="6" id="KW-0508">mRNA splicing</keyword>
<evidence type="ECO:0000313" key="9">
    <source>
        <dbReference type="EMBL" id="CCK70024.1"/>
    </source>
</evidence>
<keyword evidence="3" id="KW-0507">mRNA processing</keyword>
<dbReference type="HOGENOM" id="CLU_002242_0_1_1"/>
<keyword evidence="10" id="KW-1185">Reference proteome</keyword>
<keyword evidence="5" id="KW-0677">Repeat</keyword>
<dbReference type="GO" id="GO:0000974">
    <property type="term" value="C:Prp19 complex"/>
    <property type="evidence" value="ECO:0007669"/>
    <property type="project" value="EnsemblFungi"/>
</dbReference>
<reference evidence="9 10" key="1">
    <citation type="journal article" date="2011" name="Proc. Natl. Acad. Sci. U.S.A.">
        <title>Evolutionary erosion of yeast sex chromosomes by mating-type switching accidents.</title>
        <authorList>
            <person name="Gordon J.L."/>
            <person name="Armisen D."/>
            <person name="Proux-Wera E."/>
            <person name="Oheigeartaigh S.S."/>
            <person name="Byrne K.P."/>
            <person name="Wolfe K.H."/>
        </authorList>
    </citation>
    <scope>NUCLEOTIDE SEQUENCE [LARGE SCALE GENOMIC DNA]</scope>
    <source>
        <strain evidence="10">ATCC MYA-139 / BCRC 22969 / CBS 8797 / CCRC 22969 / KCTC 17520 / NBRC 10181 / NCYC 3082</strain>
    </source>
</reference>
<evidence type="ECO:0000256" key="4">
    <source>
        <dbReference type="ARBA" id="ARBA00022728"/>
    </source>
</evidence>
<dbReference type="PANTHER" id="PTHR12097">
    <property type="entry name" value="SPLICING FACTOR 3B, SUBUNIT 1-RELATED"/>
    <property type="match status" value="1"/>
</dbReference>
<feature type="domain" description="Phosphatase PP2A regulatory subunit A/Splicing factor 3B subunit 1-like HEAT repeat" evidence="8">
    <location>
        <begin position="742"/>
        <end position="814"/>
    </location>
</feature>
<dbReference type="InterPro" id="IPR038737">
    <property type="entry name" value="SF3b_su1-like"/>
</dbReference>
<dbReference type="Gene3D" id="1.25.10.10">
    <property type="entry name" value="Leucine-rich Repeat Variant"/>
    <property type="match status" value="3"/>
</dbReference>
<dbReference type="STRING" id="1071383.J7S5V3"/>
<dbReference type="GO" id="GO:0140727">
    <property type="term" value="P:siRNA-mediated pericentric heterochromatin formation"/>
    <property type="evidence" value="ECO:0007669"/>
    <property type="project" value="EnsemblFungi"/>
</dbReference>
<dbReference type="RefSeq" id="XP_022464270.1">
    <property type="nucleotide sequence ID" value="XM_022607701.1"/>
</dbReference>
<keyword evidence="4" id="KW-0747">Spliceosome</keyword>
<dbReference type="AlphaFoldDB" id="J7S5V3"/>
<dbReference type="GO" id="GO:0005686">
    <property type="term" value="C:U2 snRNP"/>
    <property type="evidence" value="ECO:0007669"/>
    <property type="project" value="EnsemblFungi"/>
</dbReference>
<dbReference type="Proteomes" id="UP000006310">
    <property type="component" value="Chromosome 4"/>
</dbReference>
<sequence>MSDGIAPMAENDTQHKLAGQYSISTDLKAKIASDLIENDDEFAKDELQKRMESRSVYSKADEYHRKRLVGRQDSTNDDLQKKKSKSRWDVQSYTLPDESQTLESDVVEVLTASIPCAENLRYFKESDRLLFAQTLDKKSIDDLSPEEKSKRTLLLLLLKIKNGSTSARKIAMKQLTNKVFDFSPQLIFDCILPILLDKTLEDHERYLMIKVMDRVLYRLGPTVKPFVKSILVVISPLLIDEDEVARTTGQEVITNLASATGMATMLLAIRPDIDNEDEYIRNMAARTFAVVSKALGVKQLLPFINAVCHSNKSWRARHTGVRMVQQIAILLGPGILRNLPALIQCIKDGLTDEHTPVKMMTANTLTTLAQNSYLYGIEAFNIILEPLWKGIRRHRGKLLSSFLKCLAGIIPLMDPEYAGYYTHELMTIIQRNFNSPDDEMKKTVLIVLQKCVRIENVTPEFLRESVAPSFFQNFWIRRIALDRHLNKMVVYTTVILSEKLGCSYVIDRLLGPLKDEAEPFRVMALHGVNRAVKLLGTDDLDDRQEARLVDALLIAFQDQDSDDPVIFRGFGTVASSLNTRMKPFLSPIISTILNQLKHKSQTIRQNAADLCTVMIPILKNCKEMEILNKLNIILYESLGEVYPEVLGSIIKCMSSIIAVVKLDKLQPPVNQILPTLTPILRNKHPKVQINVIRLIGNVAERGSTYVAPKEWMRICFALLEMLKSPKKRILRTANDTFGYIAKAIGPQDILVVLLNNLKIQERQSRVSTAVAIGIVAETCGPYTVIPALMNEYKTPDTNVKNGILKAMTFMFEYIGPLSQDHIYLITPLLEDALTDRDLVHRQTAATVVKHLALHCAGTGTEDAFIHLLNLLMPNIYETSPHVIVRILESLEAVSYAVGTGPFMNYVWAGLFHPAKKVRKAFWKLYNNIYIQQVDAMVPYYPIDTNEDSMFLPFNHVL</sequence>
<protein>
    <recommendedName>
        <fullName evidence="8">Phosphatase PP2A regulatory subunit A/Splicing factor 3B subunit 1-like HEAT repeat domain-containing protein</fullName>
    </recommendedName>
</protein>
<reference evidence="10" key="2">
    <citation type="submission" date="2012-08" db="EMBL/GenBank/DDBJ databases">
        <title>Genome sequence of Kazachstania naganishii.</title>
        <authorList>
            <person name="Gordon J.L."/>
            <person name="Armisen D."/>
            <person name="Proux-Wera E."/>
            <person name="OhEigeartaigh S.S."/>
            <person name="Byrne K.P."/>
            <person name="Wolfe K.H."/>
        </authorList>
    </citation>
    <scope>NUCLEOTIDE SEQUENCE [LARGE SCALE GENOMIC DNA]</scope>
    <source>
        <strain evidence="10">ATCC MYA-139 / BCRC 22969 / CBS 8797 / CCRC 22969 / KCTC 17520 / NBRC 10181 / NCYC 3082</strain>
    </source>
</reference>
<dbReference type="InterPro" id="IPR054573">
    <property type="entry name" value="PP2A/SF3B1-like_HEAT"/>
</dbReference>
<dbReference type="InterPro" id="IPR016024">
    <property type="entry name" value="ARM-type_fold"/>
</dbReference>
<evidence type="ECO:0000256" key="2">
    <source>
        <dbReference type="ARBA" id="ARBA00005754"/>
    </source>
</evidence>
<dbReference type="InterPro" id="IPR011989">
    <property type="entry name" value="ARM-like"/>
</dbReference>
<accession>J7S5V3</accession>
<organism evidence="9 10">
    <name type="scientific">Huiozyma naganishii (strain ATCC MYA-139 / BCRC 22969 / CBS 8797 / KCTC 17520 / NBRC 10181 / NCYC 3082 / Yp74L-3)</name>
    <name type="common">Yeast</name>
    <name type="synonym">Kazachstania naganishii</name>
    <dbReference type="NCBI Taxonomy" id="1071383"/>
    <lineage>
        <taxon>Eukaryota</taxon>
        <taxon>Fungi</taxon>
        <taxon>Dikarya</taxon>
        <taxon>Ascomycota</taxon>
        <taxon>Saccharomycotina</taxon>
        <taxon>Saccharomycetes</taxon>
        <taxon>Saccharomycetales</taxon>
        <taxon>Saccharomycetaceae</taxon>
        <taxon>Huiozyma</taxon>
    </lineage>
</organism>
<dbReference type="Pfam" id="PF13513">
    <property type="entry name" value="HEAT_EZ"/>
    <property type="match status" value="1"/>
</dbReference>
<dbReference type="KEGG" id="kng:KNAG_0D02750"/>